<dbReference type="Gene3D" id="1.20.1260.100">
    <property type="entry name" value="TspO/MBR protein"/>
    <property type="match status" value="1"/>
</dbReference>
<evidence type="ECO:0000256" key="6">
    <source>
        <dbReference type="SAM" id="Phobius"/>
    </source>
</evidence>
<sequence>MISHQLKLTASILLCLGAGFLGSVFSAPVIGTWYAQLNKPFFNPPGWIFGPVWTLLYVLMGISLYLVWTKPGARKKHPYAVKFFFTQLGLNVLWSVIFFGLQNPLAALLEILLLQVAILITARSFQSISHRASLLLYPYIAWVFFAALLNLSIVILN</sequence>
<accession>A0A1F4ZQT6</accession>
<keyword evidence="3 6" id="KW-0812">Transmembrane</keyword>
<feature type="transmembrane region" description="Helical" evidence="6">
    <location>
        <begin position="105"/>
        <end position="122"/>
    </location>
</feature>
<evidence type="ECO:0000313" key="7">
    <source>
        <dbReference type="EMBL" id="OGD08732.1"/>
    </source>
</evidence>
<dbReference type="PANTHER" id="PTHR10057:SF0">
    <property type="entry name" value="TRANSLOCATOR PROTEIN"/>
    <property type="match status" value="1"/>
</dbReference>
<comment type="caution">
    <text evidence="7">The sequence shown here is derived from an EMBL/GenBank/DDBJ whole genome shotgun (WGS) entry which is preliminary data.</text>
</comment>
<proteinExistence type="inferred from homology"/>
<dbReference type="CDD" id="cd15904">
    <property type="entry name" value="TSPO_MBR"/>
    <property type="match status" value="1"/>
</dbReference>
<dbReference type="STRING" id="1797263.A2397_04195"/>
<reference evidence="7 8" key="1">
    <citation type="journal article" date="2016" name="Nat. Commun.">
        <title>Thousands of microbial genomes shed light on interconnected biogeochemical processes in an aquifer system.</title>
        <authorList>
            <person name="Anantharaman K."/>
            <person name="Brown C.T."/>
            <person name="Hug L.A."/>
            <person name="Sharon I."/>
            <person name="Castelle C.J."/>
            <person name="Probst A.J."/>
            <person name="Thomas B.C."/>
            <person name="Singh A."/>
            <person name="Wilkins M.J."/>
            <person name="Karaoz U."/>
            <person name="Brodie E.L."/>
            <person name="Williams K.H."/>
            <person name="Hubbard S.S."/>
            <person name="Banfield J.F."/>
        </authorList>
    </citation>
    <scope>NUCLEOTIDE SEQUENCE [LARGE SCALE GENOMIC DNA]</scope>
</reference>
<feature type="transmembrane region" description="Helical" evidence="6">
    <location>
        <begin position="134"/>
        <end position="156"/>
    </location>
</feature>
<dbReference type="PANTHER" id="PTHR10057">
    <property type="entry name" value="PERIPHERAL-TYPE BENZODIAZEPINE RECEPTOR"/>
    <property type="match status" value="1"/>
</dbReference>
<dbReference type="InterPro" id="IPR038330">
    <property type="entry name" value="TspO/MBR-related_sf"/>
</dbReference>
<dbReference type="Proteomes" id="UP000176424">
    <property type="component" value="Unassembled WGS sequence"/>
</dbReference>
<dbReference type="AlphaFoldDB" id="A0A1F4ZQT6"/>
<name>A0A1F4ZQT6_9BACT</name>
<keyword evidence="4 6" id="KW-1133">Transmembrane helix</keyword>
<comment type="similarity">
    <text evidence="2">Belongs to the TspO/BZRP family.</text>
</comment>
<dbReference type="FunFam" id="1.20.1260.100:FF:000001">
    <property type="entry name" value="translocator protein 2"/>
    <property type="match status" value="1"/>
</dbReference>
<dbReference type="Pfam" id="PF03073">
    <property type="entry name" value="TspO_MBR"/>
    <property type="match status" value="1"/>
</dbReference>
<evidence type="ECO:0000256" key="5">
    <source>
        <dbReference type="ARBA" id="ARBA00023136"/>
    </source>
</evidence>
<feature type="transmembrane region" description="Helical" evidence="6">
    <location>
        <begin position="80"/>
        <end position="99"/>
    </location>
</feature>
<dbReference type="GO" id="GO:0016020">
    <property type="term" value="C:membrane"/>
    <property type="evidence" value="ECO:0007669"/>
    <property type="project" value="UniProtKB-SubCell"/>
</dbReference>
<gene>
    <name evidence="7" type="ORF">A2397_04195</name>
</gene>
<evidence type="ECO:0000256" key="4">
    <source>
        <dbReference type="ARBA" id="ARBA00022989"/>
    </source>
</evidence>
<evidence type="ECO:0000256" key="1">
    <source>
        <dbReference type="ARBA" id="ARBA00004141"/>
    </source>
</evidence>
<keyword evidence="5 6" id="KW-0472">Membrane</keyword>
<evidence type="ECO:0000313" key="8">
    <source>
        <dbReference type="Proteomes" id="UP000176424"/>
    </source>
</evidence>
<dbReference type="InterPro" id="IPR004307">
    <property type="entry name" value="TspO_MBR"/>
</dbReference>
<evidence type="ECO:0000256" key="2">
    <source>
        <dbReference type="ARBA" id="ARBA00007524"/>
    </source>
</evidence>
<dbReference type="EMBL" id="MEXR01000052">
    <property type="protein sequence ID" value="OGD08732.1"/>
    <property type="molecule type" value="Genomic_DNA"/>
</dbReference>
<evidence type="ECO:0000256" key="3">
    <source>
        <dbReference type="ARBA" id="ARBA00022692"/>
    </source>
</evidence>
<organism evidence="7 8">
    <name type="scientific">Candidatus Amesbacteria bacterium RIFOXYB1_FULL_44_23</name>
    <dbReference type="NCBI Taxonomy" id="1797263"/>
    <lineage>
        <taxon>Bacteria</taxon>
        <taxon>Candidatus Amesiibacteriota</taxon>
    </lineage>
</organism>
<dbReference type="PIRSF" id="PIRSF005859">
    <property type="entry name" value="PBR"/>
    <property type="match status" value="1"/>
</dbReference>
<dbReference type="GO" id="GO:0033013">
    <property type="term" value="P:tetrapyrrole metabolic process"/>
    <property type="evidence" value="ECO:0007669"/>
    <property type="project" value="UniProtKB-ARBA"/>
</dbReference>
<comment type="subcellular location">
    <subcellularLocation>
        <location evidence="1">Membrane</location>
        <topology evidence="1">Multi-pass membrane protein</topology>
    </subcellularLocation>
</comment>
<protein>
    <submittedName>
        <fullName evidence="7">TspO protein</fullName>
    </submittedName>
</protein>
<feature type="transmembrane region" description="Helical" evidence="6">
    <location>
        <begin position="50"/>
        <end position="68"/>
    </location>
</feature>